<dbReference type="CDD" id="cd00171">
    <property type="entry name" value="Sec7"/>
    <property type="match status" value="1"/>
</dbReference>
<feature type="region of interest" description="Disordered" evidence="2">
    <location>
        <begin position="33"/>
        <end position="82"/>
    </location>
</feature>
<proteinExistence type="predicted"/>
<feature type="domain" description="SEC7" evidence="3">
    <location>
        <begin position="299"/>
        <end position="447"/>
    </location>
</feature>
<dbReference type="InterPro" id="IPR023394">
    <property type="entry name" value="Sec7_C_sf"/>
</dbReference>
<dbReference type="SUPFAM" id="SSF48425">
    <property type="entry name" value="Sec7 domain"/>
    <property type="match status" value="1"/>
</dbReference>
<evidence type="ECO:0000313" key="5">
    <source>
        <dbReference type="Proteomes" id="UP001438707"/>
    </source>
</evidence>
<evidence type="ECO:0000259" key="3">
    <source>
        <dbReference type="PROSITE" id="PS50190"/>
    </source>
</evidence>
<dbReference type="Gene3D" id="1.10.1000.11">
    <property type="entry name" value="Arf Nucleotide-binding Site Opener,domain 2"/>
    <property type="match status" value="1"/>
</dbReference>
<dbReference type="GO" id="GO:0005085">
    <property type="term" value="F:guanyl-nucleotide exchange factor activity"/>
    <property type="evidence" value="ECO:0007669"/>
    <property type="project" value="InterPro"/>
</dbReference>
<evidence type="ECO:0000256" key="2">
    <source>
        <dbReference type="SAM" id="MobiDB-lite"/>
    </source>
</evidence>
<protein>
    <recommendedName>
        <fullName evidence="3">SEC7 domain-containing protein</fullName>
    </recommendedName>
</protein>
<reference evidence="4 5" key="1">
    <citation type="journal article" date="2024" name="Nat. Commun.">
        <title>Phylogenomics reveals the evolutionary origins of lichenization in chlorophyte algae.</title>
        <authorList>
            <person name="Puginier C."/>
            <person name="Libourel C."/>
            <person name="Otte J."/>
            <person name="Skaloud P."/>
            <person name="Haon M."/>
            <person name="Grisel S."/>
            <person name="Petersen M."/>
            <person name="Berrin J.G."/>
            <person name="Delaux P.M."/>
            <person name="Dal Grande F."/>
            <person name="Keller J."/>
        </authorList>
    </citation>
    <scope>NUCLEOTIDE SEQUENCE [LARGE SCALE GENOMIC DNA]</scope>
    <source>
        <strain evidence="4 5">SAG 2145</strain>
    </source>
</reference>
<dbReference type="GO" id="GO:0016192">
    <property type="term" value="P:vesicle-mediated transport"/>
    <property type="evidence" value="ECO:0007669"/>
    <property type="project" value="UniProtKB-ARBA"/>
</dbReference>
<sequence>MSGRYPITQQELEQEQVNAAARLAETVSESQRTRALWTHRSQDSAASLARSPSDNSVSSGIYRRNSREPLNATARPSYQLEGHSPRPIRIARKMSRQQSSTNGFADPAQSALVASSVGPYRPANVDMRKMEMVRDMNDMQLQPSLKAHAQRLNTLRSNVPAEFRPGSGEQGISNLSSWMTGTVPSSVASSTQDAMPLDSPLASQDGNNLTGVFHQPSDSMVHTMPESSGRLPHPLSMSTIYSENRQRSSPSDFRSSGASEDPQVSSTEPFLPPPEPSATSPTPLGSRRSSSTAAELQVVAKFLRNSKISLETIGAILGDSSPDSQQLLNVYTGMFNFQGLEIDEALRNFLNSVWLQGETQKIERMLEVFAQHYYTQNPSVYNSMEAARTMAYSLIMLNMNLHNPKVPRQDRMKLADFFKQMRKMNVPGDENFPEELLEALYNRVSMREFRLPVSASVEGRLEPAHVATSANTGFMSFLTRPDKATAGNKPLSPITSMRASDAMLGTRGAMRMEAIHSGRPFYADDHGANVLTGDSAAIAEKHTNGFRDPGDALLKASRRSFCCCFSGS</sequence>
<gene>
    <name evidence="4" type="ORF">WJX74_004230</name>
</gene>
<name>A0AAW1RPK4_9CHLO</name>
<evidence type="ECO:0000256" key="1">
    <source>
        <dbReference type="ARBA" id="ARBA00004514"/>
    </source>
</evidence>
<dbReference type="PROSITE" id="PS50190">
    <property type="entry name" value="SEC7"/>
    <property type="match status" value="1"/>
</dbReference>
<dbReference type="InterPro" id="IPR000904">
    <property type="entry name" value="Sec7_dom"/>
</dbReference>
<dbReference type="SMART" id="SM00222">
    <property type="entry name" value="Sec7"/>
    <property type="match status" value="1"/>
</dbReference>
<feature type="region of interest" description="Disordered" evidence="2">
    <location>
        <begin position="182"/>
        <end position="291"/>
    </location>
</feature>
<dbReference type="PANTHER" id="PTHR10663:SF388">
    <property type="entry name" value="GOLGI-SPECIFIC BREFELDIN A-RESISTANCE GUANINE NUCLEOTIDE EXCHANGE FACTOR 1"/>
    <property type="match status" value="1"/>
</dbReference>
<feature type="compositionally biased region" description="Polar residues" evidence="2">
    <location>
        <begin position="236"/>
        <end position="264"/>
    </location>
</feature>
<dbReference type="GO" id="GO:0032012">
    <property type="term" value="P:regulation of ARF protein signal transduction"/>
    <property type="evidence" value="ECO:0007669"/>
    <property type="project" value="InterPro"/>
</dbReference>
<keyword evidence="5" id="KW-1185">Reference proteome</keyword>
<comment type="caution">
    <text evidence="4">The sequence shown here is derived from an EMBL/GenBank/DDBJ whole genome shotgun (WGS) entry which is preliminary data.</text>
</comment>
<organism evidence="4 5">
    <name type="scientific">Apatococcus lobatus</name>
    <dbReference type="NCBI Taxonomy" id="904363"/>
    <lineage>
        <taxon>Eukaryota</taxon>
        <taxon>Viridiplantae</taxon>
        <taxon>Chlorophyta</taxon>
        <taxon>core chlorophytes</taxon>
        <taxon>Trebouxiophyceae</taxon>
        <taxon>Chlorellales</taxon>
        <taxon>Chlorellaceae</taxon>
        <taxon>Apatococcus</taxon>
    </lineage>
</organism>
<feature type="compositionally biased region" description="Polar residues" evidence="2">
    <location>
        <begin position="50"/>
        <end position="59"/>
    </location>
</feature>
<evidence type="ECO:0000313" key="4">
    <source>
        <dbReference type="EMBL" id="KAK9835614.1"/>
    </source>
</evidence>
<dbReference type="PANTHER" id="PTHR10663">
    <property type="entry name" value="GUANYL-NUCLEOTIDE EXCHANGE FACTOR"/>
    <property type="match status" value="1"/>
</dbReference>
<dbReference type="Pfam" id="PF01369">
    <property type="entry name" value="Sec7"/>
    <property type="match status" value="1"/>
</dbReference>
<feature type="compositionally biased region" description="Polar residues" evidence="2">
    <location>
        <begin position="182"/>
        <end position="193"/>
    </location>
</feature>
<dbReference type="GO" id="GO:0012505">
    <property type="term" value="C:endomembrane system"/>
    <property type="evidence" value="ECO:0007669"/>
    <property type="project" value="UniProtKB-ARBA"/>
</dbReference>
<dbReference type="Proteomes" id="UP001438707">
    <property type="component" value="Unassembled WGS sequence"/>
</dbReference>
<dbReference type="InterPro" id="IPR035999">
    <property type="entry name" value="Sec7_dom_sf"/>
</dbReference>
<feature type="compositionally biased region" description="Polar residues" evidence="2">
    <location>
        <begin position="201"/>
        <end position="220"/>
    </location>
</feature>
<accession>A0AAW1RPK4</accession>
<dbReference type="AlphaFoldDB" id="A0AAW1RPK4"/>
<comment type="subcellular location">
    <subcellularLocation>
        <location evidence="1">Cytoplasm</location>
        <location evidence="1">Cytosol</location>
    </subcellularLocation>
</comment>
<dbReference type="EMBL" id="JALJOS010000008">
    <property type="protein sequence ID" value="KAK9835614.1"/>
    <property type="molecule type" value="Genomic_DNA"/>
</dbReference>
<dbReference type="GO" id="GO:0005829">
    <property type="term" value="C:cytosol"/>
    <property type="evidence" value="ECO:0007669"/>
    <property type="project" value="UniProtKB-SubCell"/>
</dbReference>